<dbReference type="SUPFAM" id="SSF57180">
    <property type="entry name" value="Cellulose-binding domain"/>
    <property type="match status" value="1"/>
</dbReference>
<evidence type="ECO:0000256" key="11">
    <source>
        <dbReference type="RuleBase" id="RU361164"/>
    </source>
</evidence>
<dbReference type="AlphaFoldDB" id="A0A3E2GUK6"/>
<evidence type="ECO:0000256" key="6">
    <source>
        <dbReference type="ARBA" id="ARBA00023157"/>
    </source>
</evidence>
<dbReference type="InterPro" id="IPR001722">
    <property type="entry name" value="Glyco_hydro_7"/>
</dbReference>
<dbReference type="GO" id="GO:0030245">
    <property type="term" value="P:cellulose catabolic process"/>
    <property type="evidence" value="ECO:0007669"/>
    <property type="project" value="UniProtKB-KW"/>
</dbReference>
<feature type="compositionally biased region" description="Gly residues" evidence="12">
    <location>
        <begin position="456"/>
        <end position="466"/>
    </location>
</feature>
<name>A0A3E2GUK6_SCYLI</name>
<dbReference type="OrthoDB" id="412382at2759"/>
<gene>
    <name evidence="15" type="ORF">B7463_g11626</name>
</gene>
<evidence type="ECO:0000313" key="16">
    <source>
        <dbReference type="Proteomes" id="UP000258309"/>
    </source>
</evidence>
<dbReference type="SUPFAM" id="SSF49899">
    <property type="entry name" value="Concanavalin A-like lectins/glucanases"/>
    <property type="match status" value="1"/>
</dbReference>
<feature type="chain" id="PRO_5017749405" description="Glucanase" evidence="13">
    <location>
        <begin position="18"/>
        <end position="541"/>
    </location>
</feature>
<dbReference type="EC" id="3.2.1.-" evidence="11"/>
<feature type="compositionally biased region" description="Low complexity" evidence="12">
    <location>
        <begin position="467"/>
        <end position="501"/>
    </location>
</feature>
<dbReference type="EMBL" id="NCSJ02000411">
    <property type="protein sequence ID" value="RFU24712.1"/>
    <property type="molecule type" value="Genomic_DNA"/>
</dbReference>
<evidence type="ECO:0000256" key="1">
    <source>
        <dbReference type="ARBA" id="ARBA00001641"/>
    </source>
</evidence>
<dbReference type="PROSITE" id="PS00562">
    <property type="entry name" value="CBM1_1"/>
    <property type="match status" value="1"/>
</dbReference>
<keyword evidence="16" id="KW-1185">Reference proteome</keyword>
<keyword evidence="8" id="KW-0119">Carbohydrate metabolism</keyword>
<comment type="similarity">
    <text evidence="2 11">Belongs to the glycosyl hydrolase 7 (cellulase C) family.</text>
</comment>
<dbReference type="InterPro" id="IPR000254">
    <property type="entry name" value="CBD"/>
</dbReference>
<evidence type="ECO:0000259" key="14">
    <source>
        <dbReference type="PROSITE" id="PS51164"/>
    </source>
</evidence>
<evidence type="ECO:0000256" key="2">
    <source>
        <dbReference type="ARBA" id="ARBA00006044"/>
    </source>
</evidence>
<accession>A0A3E2GUK6</accession>
<dbReference type="PANTHER" id="PTHR33753">
    <property type="entry name" value="1,4-BETA-D-GLUCAN CELLOBIOHYDROLASE B"/>
    <property type="match status" value="1"/>
</dbReference>
<evidence type="ECO:0000256" key="13">
    <source>
        <dbReference type="SAM" id="SignalP"/>
    </source>
</evidence>
<dbReference type="GO" id="GO:0030248">
    <property type="term" value="F:cellulose binding"/>
    <property type="evidence" value="ECO:0007669"/>
    <property type="project" value="InterPro"/>
</dbReference>
<evidence type="ECO:0000256" key="7">
    <source>
        <dbReference type="ARBA" id="ARBA00023180"/>
    </source>
</evidence>
<keyword evidence="5 11" id="KW-0136">Cellulose degradation</keyword>
<dbReference type="InterPro" id="IPR013320">
    <property type="entry name" value="ConA-like_dom_sf"/>
</dbReference>
<dbReference type="CDD" id="cd07999">
    <property type="entry name" value="GH7_CBH_EG"/>
    <property type="match status" value="1"/>
</dbReference>
<keyword evidence="7" id="KW-0325">Glycoprotein</keyword>
<dbReference type="InterPro" id="IPR037019">
    <property type="entry name" value="Glyco_hydro_7_sf"/>
</dbReference>
<dbReference type="Gene3D" id="2.70.100.10">
    <property type="entry name" value="Glycoside hydrolase, family 7, domain"/>
    <property type="match status" value="1"/>
</dbReference>
<feature type="non-terminal residue" evidence="15">
    <location>
        <position position="1"/>
    </location>
</feature>
<keyword evidence="9 11" id="KW-0326">Glycosidase</keyword>
<sequence>MLSAALALSSLFVASRAQQVGTNTPETHPPLTVSKCTSSGCTTSQQSIVIDANWRWLHTTTGYTNCYTGNAWNQTLCPDGATCAQNCALDGADYSGTYGITTTNNALKLNFVTHGANTNVGSRTYLMAAGSTTEYQMLQLLGQEFTFDVDVSNLPCGLNGALYFSEMDADGGLSKYPTNKAGAAYGTGYCDAQCPQDIKFINGVANSVGWAPSSSDPNAGTGQYGSCCTEMDIWEANQISAAYTPHPCSVDGQTRCSGTDCGIGARYDSLCDADGCDFNSYRMGNTTFYGPGLTIDTTKPFTVVTQFITNDGTTTGTLSEIKRFYVQNGNIYPNSYSDVSGVSGNSITDSFCAAQKTAFGDTNEFAAKGGLATLSASLKKGMVLVMSIWDDHAANMLWLDAPYPATKPASDPGVSRGSCSPDSGVPSQVESQSGDSSVTYSNIKWGPINSTFTGNLIGGGGNGNGGSSSSSSSSHLSTTTRATTSTSRVATTTTTHTTTTSQPAGTVPKWGQCGGQTYSGPTVCAAGSTCTYSNPYYSQCL</sequence>
<feature type="region of interest" description="Disordered" evidence="12">
    <location>
        <begin position="456"/>
        <end position="509"/>
    </location>
</feature>
<protein>
    <recommendedName>
        <fullName evidence="11">Glucanase</fullName>
        <ecNumber evidence="11">3.2.1.-</ecNumber>
    </recommendedName>
</protein>
<dbReference type="SMART" id="SM00236">
    <property type="entry name" value="fCBD"/>
    <property type="match status" value="1"/>
</dbReference>
<feature type="domain" description="CBM1" evidence="14">
    <location>
        <begin position="505"/>
        <end position="541"/>
    </location>
</feature>
<comment type="catalytic activity">
    <reaction evidence="1">
        <text>Hydrolysis of (1-&gt;4)-beta-D-glucosidic linkages in cellulose and cellotetraose, releasing cellobiose from the non-reducing ends of the chains.</text>
        <dbReference type="EC" id="3.2.1.91"/>
    </reaction>
</comment>
<feature type="compositionally biased region" description="Polar residues" evidence="12">
    <location>
        <begin position="417"/>
        <end position="440"/>
    </location>
</feature>
<dbReference type="PROSITE" id="PS51164">
    <property type="entry name" value="CBM1_2"/>
    <property type="match status" value="1"/>
</dbReference>
<comment type="caution">
    <text evidence="15">The sequence shown here is derived from an EMBL/GenBank/DDBJ whole genome shotgun (WGS) entry which is preliminary data.</text>
</comment>
<dbReference type="OMA" id="WGPINST"/>
<feature type="non-terminal residue" evidence="15">
    <location>
        <position position="541"/>
    </location>
</feature>
<evidence type="ECO:0000256" key="4">
    <source>
        <dbReference type="ARBA" id="ARBA00022801"/>
    </source>
</evidence>
<feature type="signal peptide" evidence="13">
    <location>
        <begin position="1"/>
        <end position="17"/>
    </location>
</feature>
<dbReference type="PANTHER" id="PTHR33753:SF2">
    <property type="entry name" value="GLYCOSIDE HYDROLASE FAMILY 7 PROTEIN"/>
    <property type="match status" value="1"/>
</dbReference>
<evidence type="ECO:0000256" key="10">
    <source>
        <dbReference type="ARBA" id="ARBA00023326"/>
    </source>
</evidence>
<proteinExistence type="inferred from homology"/>
<keyword evidence="4 11" id="KW-0378">Hydrolase</keyword>
<evidence type="ECO:0000313" key="15">
    <source>
        <dbReference type="EMBL" id="RFU24712.1"/>
    </source>
</evidence>
<evidence type="ECO:0000256" key="8">
    <source>
        <dbReference type="ARBA" id="ARBA00023277"/>
    </source>
</evidence>
<evidence type="ECO:0000256" key="3">
    <source>
        <dbReference type="ARBA" id="ARBA00022729"/>
    </source>
</evidence>
<dbReference type="Proteomes" id="UP000258309">
    <property type="component" value="Unassembled WGS sequence"/>
</dbReference>
<dbReference type="Pfam" id="PF00734">
    <property type="entry name" value="CBM_1"/>
    <property type="match status" value="1"/>
</dbReference>
<evidence type="ECO:0000256" key="12">
    <source>
        <dbReference type="SAM" id="MobiDB-lite"/>
    </source>
</evidence>
<dbReference type="Pfam" id="PF00840">
    <property type="entry name" value="Glyco_hydro_7"/>
    <property type="match status" value="1"/>
</dbReference>
<keyword evidence="10 11" id="KW-0624">Polysaccharide degradation</keyword>
<dbReference type="STRING" id="5539.A0A3E2GUK6"/>
<evidence type="ECO:0000256" key="5">
    <source>
        <dbReference type="ARBA" id="ARBA00023001"/>
    </source>
</evidence>
<dbReference type="PRINTS" id="PR00734">
    <property type="entry name" value="GLHYDRLASE7"/>
</dbReference>
<dbReference type="GO" id="GO:0016162">
    <property type="term" value="F:cellulose 1,4-beta-cellobiosidase activity"/>
    <property type="evidence" value="ECO:0007669"/>
    <property type="project" value="UniProtKB-EC"/>
</dbReference>
<keyword evidence="3 13" id="KW-0732">Signal</keyword>
<dbReference type="GO" id="GO:0005576">
    <property type="term" value="C:extracellular region"/>
    <property type="evidence" value="ECO:0007669"/>
    <property type="project" value="InterPro"/>
</dbReference>
<keyword evidence="6" id="KW-1015">Disulfide bond</keyword>
<dbReference type="InterPro" id="IPR035971">
    <property type="entry name" value="CBD_sf"/>
</dbReference>
<reference evidence="15 16" key="1">
    <citation type="submission" date="2018-05" db="EMBL/GenBank/DDBJ databases">
        <title>Draft genome sequence of Scytalidium lignicola DSM 105466, a ubiquitous saprotrophic fungus.</title>
        <authorList>
            <person name="Buettner E."/>
            <person name="Gebauer A.M."/>
            <person name="Hofrichter M."/>
            <person name="Liers C."/>
            <person name="Kellner H."/>
        </authorList>
    </citation>
    <scope>NUCLEOTIDE SEQUENCE [LARGE SCALE GENOMIC DNA]</scope>
    <source>
        <strain evidence="15 16">DSM 105466</strain>
    </source>
</reference>
<evidence type="ECO:0000256" key="9">
    <source>
        <dbReference type="ARBA" id="ARBA00023295"/>
    </source>
</evidence>
<dbReference type="FunFam" id="2.70.100.10:FF:000001">
    <property type="entry name" value="Glucanase"/>
    <property type="match status" value="1"/>
</dbReference>
<feature type="region of interest" description="Disordered" evidence="12">
    <location>
        <begin position="407"/>
        <end position="440"/>
    </location>
</feature>
<organism evidence="15 16">
    <name type="scientific">Scytalidium lignicola</name>
    <name type="common">Hyphomycete</name>
    <dbReference type="NCBI Taxonomy" id="5539"/>
    <lineage>
        <taxon>Eukaryota</taxon>
        <taxon>Fungi</taxon>
        <taxon>Dikarya</taxon>
        <taxon>Ascomycota</taxon>
        <taxon>Pezizomycotina</taxon>
        <taxon>Leotiomycetes</taxon>
        <taxon>Leotiomycetes incertae sedis</taxon>
        <taxon>Scytalidium</taxon>
    </lineage>
</organism>